<sequence length="442" mass="47370">MQIANAGTRFSAVRLRLLGWAARRFAGKSGTVSLEGSLSMLPDSSLYPLFRNGLDPVPELTRRREESPVTRLPVPLGIRVWLAAGYEPVRAVLGSTDGFSNDFGKFAVRVGLTAAAQPGGLGMADPPIHTRLRRLVTPEFTMRKLARLQPRIETIVADRLDAMAKISGPVDLMQEFALPVPALAICELLGVPYADRELVQRFSTARFDLGDGAYAPLDAINESKAYLRGLVADQRRNPGEGLIGSLIRDHGDELDDQELAGLADGVLTGGLETSASMLALGALVLMTQPELAAPLHAGEPADALVEELLRYLTVVQVAFPRFAVRDLEIAGVQIKAGDAIMCSLSAADRDGMLGPGMDKIDVGRPTSRSHLAFGHGLHRCVGAELARMELRTAYPALVRRFPSMRPAIDPADLPTRRASIVFGLDALPVILEPATLSPPASA</sequence>
<dbReference type="Proteomes" id="UP001602245">
    <property type="component" value="Unassembled WGS sequence"/>
</dbReference>
<dbReference type="SUPFAM" id="SSF48264">
    <property type="entry name" value="Cytochrome P450"/>
    <property type="match status" value="1"/>
</dbReference>
<dbReference type="Pfam" id="PF00067">
    <property type="entry name" value="p450"/>
    <property type="match status" value="1"/>
</dbReference>
<proteinExistence type="inferred from homology"/>
<keyword evidence="2" id="KW-0408">Iron</keyword>
<dbReference type="PANTHER" id="PTHR46696">
    <property type="entry name" value="P450, PUTATIVE (EUROFUNG)-RELATED"/>
    <property type="match status" value="1"/>
</dbReference>
<keyword evidence="2" id="KW-0349">Heme</keyword>
<dbReference type="InterPro" id="IPR002397">
    <property type="entry name" value="Cyt_P450_B"/>
</dbReference>
<dbReference type="InterPro" id="IPR001128">
    <property type="entry name" value="Cyt_P450"/>
</dbReference>
<keyword evidence="2 3" id="KW-0560">Oxidoreductase</keyword>
<dbReference type="PRINTS" id="PR00359">
    <property type="entry name" value="BP450"/>
</dbReference>
<evidence type="ECO:0000313" key="4">
    <source>
        <dbReference type="Proteomes" id="UP001602245"/>
    </source>
</evidence>
<evidence type="ECO:0000256" key="2">
    <source>
        <dbReference type="RuleBase" id="RU000461"/>
    </source>
</evidence>
<keyword evidence="4" id="KW-1185">Reference proteome</keyword>
<protein>
    <submittedName>
        <fullName evidence="3">Cytochrome P450</fullName>
        <ecNumber evidence="3">1.14.-.-</ecNumber>
    </submittedName>
</protein>
<evidence type="ECO:0000313" key="3">
    <source>
        <dbReference type="EMBL" id="MFF5289229.1"/>
    </source>
</evidence>
<keyword evidence="2" id="KW-0479">Metal-binding</keyword>
<keyword evidence="2" id="KW-0503">Monooxygenase</keyword>
<evidence type="ECO:0000256" key="1">
    <source>
        <dbReference type="ARBA" id="ARBA00010617"/>
    </source>
</evidence>
<comment type="caution">
    <text evidence="3">The sequence shown here is derived from an EMBL/GenBank/DDBJ whole genome shotgun (WGS) entry which is preliminary data.</text>
</comment>
<dbReference type="EC" id="1.14.-.-" evidence="3"/>
<accession>A0ABW6W946</accession>
<organism evidence="3 4">
    <name type="scientific">Paractinoplanes globisporus</name>
    <dbReference type="NCBI Taxonomy" id="113565"/>
    <lineage>
        <taxon>Bacteria</taxon>
        <taxon>Bacillati</taxon>
        <taxon>Actinomycetota</taxon>
        <taxon>Actinomycetes</taxon>
        <taxon>Micromonosporales</taxon>
        <taxon>Micromonosporaceae</taxon>
        <taxon>Paractinoplanes</taxon>
    </lineage>
</organism>
<dbReference type="PRINTS" id="PR00385">
    <property type="entry name" value="P450"/>
</dbReference>
<dbReference type="RefSeq" id="WP_020509572.1">
    <property type="nucleotide sequence ID" value="NZ_JBIAZU010000001.1"/>
</dbReference>
<dbReference type="InterPro" id="IPR036396">
    <property type="entry name" value="Cyt_P450_sf"/>
</dbReference>
<dbReference type="InterPro" id="IPR017972">
    <property type="entry name" value="Cyt_P450_CS"/>
</dbReference>
<dbReference type="EMBL" id="JBIAZU010000001">
    <property type="protein sequence ID" value="MFF5289229.1"/>
    <property type="molecule type" value="Genomic_DNA"/>
</dbReference>
<dbReference type="CDD" id="cd11030">
    <property type="entry name" value="CYP105-like"/>
    <property type="match status" value="1"/>
</dbReference>
<name>A0ABW6W946_9ACTN</name>
<dbReference type="GO" id="GO:0016491">
    <property type="term" value="F:oxidoreductase activity"/>
    <property type="evidence" value="ECO:0007669"/>
    <property type="project" value="UniProtKB-KW"/>
</dbReference>
<dbReference type="PANTHER" id="PTHR46696:SF1">
    <property type="entry name" value="CYTOCHROME P450 YJIB-RELATED"/>
    <property type="match status" value="1"/>
</dbReference>
<gene>
    <name evidence="3" type="ORF">ACFY35_07315</name>
</gene>
<dbReference type="Gene3D" id="1.10.630.10">
    <property type="entry name" value="Cytochrome P450"/>
    <property type="match status" value="1"/>
</dbReference>
<comment type="similarity">
    <text evidence="1 2">Belongs to the cytochrome P450 family.</text>
</comment>
<reference evidence="3 4" key="1">
    <citation type="submission" date="2024-10" db="EMBL/GenBank/DDBJ databases">
        <title>The Natural Products Discovery Center: Release of the First 8490 Sequenced Strains for Exploring Actinobacteria Biosynthetic Diversity.</title>
        <authorList>
            <person name="Kalkreuter E."/>
            <person name="Kautsar S.A."/>
            <person name="Yang D."/>
            <person name="Bader C.D."/>
            <person name="Teijaro C.N."/>
            <person name="Fluegel L."/>
            <person name="Davis C.M."/>
            <person name="Simpson J.R."/>
            <person name="Lauterbach L."/>
            <person name="Steele A.D."/>
            <person name="Gui C."/>
            <person name="Meng S."/>
            <person name="Li G."/>
            <person name="Viehrig K."/>
            <person name="Ye F."/>
            <person name="Su P."/>
            <person name="Kiefer A.F."/>
            <person name="Nichols A."/>
            <person name="Cepeda A.J."/>
            <person name="Yan W."/>
            <person name="Fan B."/>
            <person name="Jiang Y."/>
            <person name="Adhikari A."/>
            <person name="Zheng C.-J."/>
            <person name="Schuster L."/>
            <person name="Cowan T.M."/>
            <person name="Smanski M.J."/>
            <person name="Chevrette M.G."/>
            <person name="De Carvalho L.P.S."/>
            <person name="Shen B."/>
        </authorList>
    </citation>
    <scope>NUCLEOTIDE SEQUENCE [LARGE SCALE GENOMIC DNA]</scope>
    <source>
        <strain evidence="3 4">NPDC000087</strain>
    </source>
</reference>
<dbReference type="PROSITE" id="PS00086">
    <property type="entry name" value="CYTOCHROME_P450"/>
    <property type="match status" value="1"/>
</dbReference>